<keyword evidence="1" id="KW-0472">Membrane</keyword>
<feature type="transmembrane region" description="Helical" evidence="1">
    <location>
        <begin position="12"/>
        <end position="31"/>
    </location>
</feature>
<dbReference type="AlphaFoldDB" id="A0A7I7RWW6"/>
<feature type="transmembrane region" description="Helical" evidence="1">
    <location>
        <begin position="86"/>
        <end position="109"/>
    </location>
</feature>
<dbReference type="KEGG" id="marz:MARA_25920"/>
<geneLocation type="plasmid" evidence="3">
    <name>pjcm18538 dna</name>
</geneLocation>
<dbReference type="PANTHER" id="PTHR37314">
    <property type="entry name" value="SLR0142 PROTEIN"/>
    <property type="match status" value="1"/>
</dbReference>
<proteinExistence type="predicted"/>
<accession>A0A7I7RWW6</accession>
<keyword evidence="1" id="KW-1133">Transmembrane helix</keyword>
<dbReference type="Proteomes" id="UP000467428">
    <property type="component" value="Chromosome"/>
</dbReference>
<dbReference type="Pfam" id="PF06912">
    <property type="entry name" value="DUF1275"/>
    <property type="match status" value="1"/>
</dbReference>
<gene>
    <name evidence="2" type="ORF">MARA_25920</name>
</gene>
<sequence length="223" mass="22472">MPVRTTHLRVWLMMALTCVTGLLDAVGYLGLDRVFTGNMTGNIVILGMGLAGADGLPVAGPLVALGGYVAGAALGGRLVHRRKPAWTAVVTALFGCSAVVLAALATLLLTVDVVGASPAGVGIAAGIAALMGMQAATARALAVTDMTTVVVTSTITAYAGETLFAGGTAWLTHRRLWAIVAIFAGALAGALLMRTHVCIPVYLAAAVTAVVAVLGHRAWGSVD</sequence>
<protein>
    <submittedName>
        <fullName evidence="2">DUF1275 family protein</fullName>
    </submittedName>
</protein>
<evidence type="ECO:0000313" key="2">
    <source>
        <dbReference type="EMBL" id="BBY49124.1"/>
    </source>
</evidence>
<reference evidence="2 3" key="1">
    <citation type="journal article" date="2019" name="Emerg. Microbes Infect.">
        <title>Comprehensive subspecies identification of 175 nontuberculous mycobacteria species based on 7547 genomic profiles.</title>
        <authorList>
            <person name="Matsumoto Y."/>
            <person name="Kinjo T."/>
            <person name="Motooka D."/>
            <person name="Nabeya D."/>
            <person name="Jung N."/>
            <person name="Uechi K."/>
            <person name="Horii T."/>
            <person name="Iida T."/>
            <person name="Fujita J."/>
            <person name="Nakamura S."/>
        </authorList>
    </citation>
    <scope>NUCLEOTIDE SEQUENCE [LARGE SCALE GENOMIC DNA]</scope>
    <source>
        <strain evidence="2 3">JCM 18538</strain>
    </source>
</reference>
<keyword evidence="1" id="KW-0812">Transmembrane</keyword>
<evidence type="ECO:0000313" key="3">
    <source>
        <dbReference type="Proteomes" id="UP000467428"/>
    </source>
</evidence>
<organism evidence="2 3">
    <name type="scientific">Mycolicibacterium arabiense</name>
    <dbReference type="NCBI Taxonomy" id="1286181"/>
    <lineage>
        <taxon>Bacteria</taxon>
        <taxon>Bacillati</taxon>
        <taxon>Actinomycetota</taxon>
        <taxon>Actinomycetes</taxon>
        <taxon>Mycobacteriales</taxon>
        <taxon>Mycobacteriaceae</taxon>
        <taxon>Mycolicibacterium</taxon>
    </lineage>
</organism>
<dbReference type="EMBL" id="AP022593">
    <property type="protein sequence ID" value="BBY49124.1"/>
    <property type="molecule type" value="Genomic_DNA"/>
</dbReference>
<keyword evidence="3" id="KW-1185">Reference proteome</keyword>
<feature type="transmembrane region" description="Helical" evidence="1">
    <location>
        <begin position="176"/>
        <end position="193"/>
    </location>
</feature>
<evidence type="ECO:0000256" key="1">
    <source>
        <dbReference type="SAM" id="Phobius"/>
    </source>
</evidence>
<feature type="transmembrane region" description="Helical" evidence="1">
    <location>
        <begin position="121"/>
        <end position="142"/>
    </location>
</feature>
<feature type="transmembrane region" description="Helical" evidence="1">
    <location>
        <begin position="200"/>
        <end position="219"/>
    </location>
</feature>
<name>A0A7I7RWW6_9MYCO</name>
<feature type="transmembrane region" description="Helical" evidence="1">
    <location>
        <begin position="149"/>
        <end position="170"/>
    </location>
</feature>
<dbReference type="InterPro" id="IPR010699">
    <property type="entry name" value="DUF1275"/>
</dbReference>
<feature type="transmembrane region" description="Helical" evidence="1">
    <location>
        <begin position="43"/>
        <end position="74"/>
    </location>
</feature>
<dbReference type="PANTHER" id="PTHR37314:SF4">
    <property type="entry name" value="UPF0700 TRANSMEMBRANE PROTEIN YOAK"/>
    <property type="match status" value="1"/>
</dbReference>